<dbReference type="InterPro" id="IPR002881">
    <property type="entry name" value="DUF58"/>
</dbReference>
<dbReference type="PANTHER" id="PTHR33608">
    <property type="entry name" value="BLL2464 PROTEIN"/>
    <property type="match status" value="1"/>
</dbReference>
<name>A0A2S8RCY7_9FIRM</name>
<gene>
    <name evidence="2" type="ORF">B9R14_13410</name>
</gene>
<dbReference type="SUPFAM" id="SSF53300">
    <property type="entry name" value="vWA-like"/>
    <property type="match status" value="1"/>
</dbReference>
<comment type="caution">
    <text evidence="2">The sequence shown here is derived from an EMBL/GenBank/DDBJ whole genome shotgun (WGS) entry which is preliminary data.</text>
</comment>
<dbReference type="EMBL" id="NEMB01000003">
    <property type="protein sequence ID" value="PQQ67648.1"/>
    <property type="molecule type" value="Genomic_DNA"/>
</dbReference>
<dbReference type="Proteomes" id="UP000239720">
    <property type="component" value="Unassembled WGS sequence"/>
</dbReference>
<evidence type="ECO:0000313" key="2">
    <source>
        <dbReference type="EMBL" id="PQQ67648.1"/>
    </source>
</evidence>
<dbReference type="Pfam" id="PF01882">
    <property type="entry name" value="DUF58"/>
    <property type="match status" value="1"/>
</dbReference>
<reference evidence="2 3" key="1">
    <citation type="journal article" date="2018" name="Syst. Appl. Microbiol.">
        <title>Characterization and high-quality draft genome sequence of Herbivorax saccincola A7, an anaerobic, alkaliphilic, thermophilic, cellulolytic, and xylanolytic bacterium.</title>
        <authorList>
            <person name="Aikawa S."/>
            <person name="Baramee S."/>
            <person name="Sermsathanaswadi J."/>
            <person name="Thianheng P."/>
            <person name="Tachaapaikoon C."/>
            <person name="Shikata A."/>
            <person name="Waeonukul R."/>
            <person name="Pason P."/>
            <person name="Ratanakhanokchai K."/>
            <person name="Kosugi A."/>
        </authorList>
    </citation>
    <scope>NUCLEOTIDE SEQUENCE [LARGE SCALE GENOMIC DNA]</scope>
    <source>
        <strain evidence="2 3">A7</strain>
    </source>
</reference>
<organism evidence="2 3">
    <name type="scientific">Acetivibrio saccincola</name>
    <dbReference type="NCBI Taxonomy" id="1677857"/>
    <lineage>
        <taxon>Bacteria</taxon>
        <taxon>Bacillati</taxon>
        <taxon>Bacillota</taxon>
        <taxon>Clostridia</taxon>
        <taxon>Eubacteriales</taxon>
        <taxon>Oscillospiraceae</taxon>
        <taxon>Acetivibrio</taxon>
    </lineage>
</organism>
<dbReference type="PANTHER" id="PTHR33608:SF7">
    <property type="entry name" value="DUF58 DOMAIN-CONTAINING PROTEIN"/>
    <property type="match status" value="1"/>
</dbReference>
<sequence>MKGNSFGMGSLFDSDFLKKLEQFQLWSKIMTQDGGAGNRKSRAKGSSVEFSDYREYIMGDDFKKIDWNAYGRFKKLFIKLFMEERESPVQIFLDVSKSMDYGEPDKSIASRRLAAAIAYISLCNYDRVSIACVNDKIDKFKSSLRGKNSFKEVMSLLENIEYSGTTNIYETIAKYPFRFGKGVSLVISDFFCEGNYVDMIKYLQFKKQHVYVCHILSPQEISPEIGESVRLIDSETGMYREVAVSKNLLNMYNKAYQKFINTFEENSAKMGVHYMLMETSLPIEELIRMVVSKE</sequence>
<evidence type="ECO:0000313" key="3">
    <source>
        <dbReference type="Proteomes" id="UP000239720"/>
    </source>
</evidence>
<evidence type="ECO:0000259" key="1">
    <source>
        <dbReference type="Pfam" id="PF01882"/>
    </source>
</evidence>
<proteinExistence type="predicted"/>
<feature type="domain" description="DUF58" evidence="1">
    <location>
        <begin position="52"/>
        <end position="256"/>
    </location>
</feature>
<dbReference type="InterPro" id="IPR036465">
    <property type="entry name" value="vWFA_dom_sf"/>
</dbReference>
<dbReference type="AlphaFoldDB" id="A0A2S8RCY7"/>
<accession>A0A2S8RCY7</accession>
<protein>
    <recommendedName>
        <fullName evidence="1">DUF58 domain-containing protein</fullName>
    </recommendedName>
</protein>